<accession>A0A5F9CTW9</accession>
<dbReference type="AlphaFoldDB" id="A0A5F9CTW9"/>
<evidence type="ECO:0000313" key="2">
    <source>
        <dbReference type="Proteomes" id="UP000001811"/>
    </source>
</evidence>
<dbReference type="InParanoid" id="A0A5F9CTW9"/>
<dbReference type="STRING" id="9986.ENSOCUP00000036945"/>
<name>A0A5F9CTW9_RABIT</name>
<dbReference type="Proteomes" id="UP000001811">
    <property type="component" value="Chromosome 11"/>
</dbReference>
<dbReference type="GeneTree" id="ENSGT01050000245058"/>
<dbReference type="Bgee" id="ENSOCUG00000036713">
    <property type="expression patterns" value="Expressed in uterus and 16 other cell types or tissues"/>
</dbReference>
<protein>
    <submittedName>
        <fullName evidence="1">Uncharacterized protein</fullName>
    </submittedName>
</protein>
<organism evidence="1 2">
    <name type="scientific">Oryctolagus cuniculus</name>
    <name type="common">Rabbit</name>
    <dbReference type="NCBI Taxonomy" id="9986"/>
    <lineage>
        <taxon>Eukaryota</taxon>
        <taxon>Metazoa</taxon>
        <taxon>Chordata</taxon>
        <taxon>Craniata</taxon>
        <taxon>Vertebrata</taxon>
        <taxon>Euteleostomi</taxon>
        <taxon>Mammalia</taxon>
        <taxon>Eutheria</taxon>
        <taxon>Euarchontoglires</taxon>
        <taxon>Glires</taxon>
        <taxon>Lagomorpha</taxon>
        <taxon>Leporidae</taxon>
        <taxon>Oryctolagus</taxon>
    </lineage>
</organism>
<proteinExistence type="predicted"/>
<reference evidence="1 2" key="1">
    <citation type="journal article" date="2011" name="Nature">
        <title>A high-resolution map of human evolutionary constraint using 29 mammals.</title>
        <authorList>
            <person name="Lindblad-Toh K."/>
            <person name="Garber M."/>
            <person name="Zuk O."/>
            <person name="Lin M.F."/>
            <person name="Parker B.J."/>
            <person name="Washietl S."/>
            <person name="Kheradpour P."/>
            <person name="Ernst J."/>
            <person name="Jordan G."/>
            <person name="Mauceli E."/>
            <person name="Ward L.D."/>
            <person name="Lowe C.B."/>
            <person name="Holloway A.K."/>
            <person name="Clamp M."/>
            <person name="Gnerre S."/>
            <person name="Alfoldi J."/>
            <person name="Beal K."/>
            <person name="Chang J."/>
            <person name="Clawson H."/>
            <person name="Cuff J."/>
            <person name="Di Palma F."/>
            <person name="Fitzgerald S."/>
            <person name="Flicek P."/>
            <person name="Guttman M."/>
            <person name="Hubisz M.J."/>
            <person name="Jaffe D.B."/>
            <person name="Jungreis I."/>
            <person name="Kent W.J."/>
            <person name="Kostka D."/>
            <person name="Lara M."/>
            <person name="Martins A.L."/>
            <person name="Massingham T."/>
            <person name="Moltke I."/>
            <person name="Raney B.J."/>
            <person name="Rasmussen M.D."/>
            <person name="Robinson J."/>
            <person name="Stark A."/>
            <person name="Vilella A.J."/>
            <person name="Wen J."/>
            <person name="Xie X."/>
            <person name="Zody M.C."/>
            <person name="Baldwin J."/>
            <person name="Bloom T."/>
            <person name="Chin C.W."/>
            <person name="Heiman D."/>
            <person name="Nicol R."/>
            <person name="Nusbaum C."/>
            <person name="Young S."/>
            <person name="Wilkinson J."/>
            <person name="Worley K.C."/>
            <person name="Kovar C.L."/>
            <person name="Muzny D.M."/>
            <person name="Gibbs R.A."/>
            <person name="Cree A."/>
            <person name="Dihn H.H."/>
            <person name="Fowler G."/>
            <person name="Jhangiani S."/>
            <person name="Joshi V."/>
            <person name="Lee S."/>
            <person name="Lewis L.R."/>
            <person name="Nazareth L.V."/>
            <person name="Okwuonu G."/>
            <person name="Santibanez J."/>
            <person name="Warren W.C."/>
            <person name="Mardis E.R."/>
            <person name="Weinstock G.M."/>
            <person name="Wilson R.K."/>
            <person name="Delehaunty K."/>
            <person name="Dooling D."/>
            <person name="Fronik C."/>
            <person name="Fulton L."/>
            <person name="Fulton B."/>
            <person name="Graves T."/>
            <person name="Minx P."/>
            <person name="Sodergren E."/>
            <person name="Birney E."/>
            <person name="Margulies E.H."/>
            <person name="Herrero J."/>
            <person name="Green E.D."/>
            <person name="Haussler D."/>
            <person name="Siepel A."/>
            <person name="Goldman N."/>
            <person name="Pollard K.S."/>
            <person name="Pedersen J.S."/>
            <person name="Lander E.S."/>
            <person name="Kellis M."/>
        </authorList>
    </citation>
    <scope>NUCLEOTIDE SEQUENCE [LARGE SCALE GENOMIC DNA]</scope>
    <source>
        <strain evidence="1 2">Thorbecke inbred</strain>
    </source>
</reference>
<reference evidence="1" key="3">
    <citation type="submission" date="2025-09" db="UniProtKB">
        <authorList>
            <consortium name="Ensembl"/>
        </authorList>
    </citation>
    <scope>IDENTIFICATION</scope>
    <source>
        <strain evidence="1">Thorbecke</strain>
    </source>
</reference>
<keyword evidence="2" id="KW-1185">Reference proteome</keyword>
<reference evidence="1" key="2">
    <citation type="submission" date="2025-08" db="UniProtKB">
        <authorList>
            <consortium name="Ensembl"/>
        </authorList>
    </citation>
    <scope>IDENTIFICATION</scope>
    <source>
        <strain evidence="1">Thorbecke</strain>
    </source>
</reference>
<sequence>MKKGTLFFFFFSDKDVFYFDDRPTASPRPLCTDRRGRRFSSFLCLLLLGQSLDDLLLLGLKALLSALAGLLGLRPAGLGLVSQQLLVGLVGLQLVDVLHEDALVLEHVPLHLQIQAVVHVAVNLLRFTVSPEQPAQNPHPPHPGHLLRHPGVGCTLSLTYAHPIFDQLPDLLMGVGIGDFVGLIGVQPDLLLATAEDTGGEPLLKPEHAHGCGRGGERKGRKALFFSPKHIRDFRDLSLLSSPQVPHGIMGSFCL</sequence>
<evidence type="ECO:0000313" key="1">
    <source>
        <dbReference type="Ensembl" id="ENSOCUP00000036945.1"/>
    </source>
</evidence>
<dbReference type="EMBL" id="AAGW02029861">
    <property type="status" value="NOT_ANNOTATED_CDS"/>
    <property type="molecule type" value="Genomic_DNA"/>
</dbReference>
<dbReference type="Ensembl" id="ENSOCUT00000063756.1">
    <property type="protein sequence ID" value="ENSOCUP00000036945.1"/>
    <property type="gene ID" value="ENSOCUG00000036713.1"/>
</dbReference>